<dbReference type="RefSeq" id="WP_115848578.1">
    <property type="nucleotide sequence ID" value="NZ_QTUC01000001.1"/>
</dbReference>
<accession>A0A3D9V911</accession>
<name>A0A3D9V911_THECX</name>
<dbReference type="InterPro" id="IPR011009">
    <property type="entry name" value="Kinase-like_dom_sf"/>
</dbReference>
<dbReference type="Proteomes" id="UP000256485">
    <property type="component" value="Unassembled WGS sequence"/>
</dbReference>
<dbReference type="Gene3D" id="3.90.1200.10">
    <property type="match status" value="1"/>
</dbReference>
<gene>
    <name evidence="2" type="ORF">DFJ64_0015</name>
</gene>
<reference evidence="2 3" key="1">
    <citation type="submission" date="2018-08" db="EMBL/GenBank/DDBJ databases">
        <title>Sequencing the genomes of 1000 actinobacteria strains.</title>
        <authorList>
            <person name="Klenk H.-P."/>
        </authorList>
    </citation>
    <scope>NUCLEOTIDE SEQUENCE [LARGE SCALE GENOMIC DNA]</scope>
    <source>
        <strain evidence="2 3">DSM 22891</strain>
    </source>
</reference>
<dbReference type="AlphaFoldDB" id="A0A3D9V911"/>
<comment type="caution">
    <text evidence="2">The sequence shown here is derived from an EMBL/GenBank/DDBJ whole genome shotgun (WGS) entry which is preliminary data.</text>
</comment>
<dbReference type="OrthoDB" id="101887at2"/>
<dbReference type="EMBL" id="QTUC01000001">
    <property type="protein sequence ID" value="REF34654.1"/>
    <property type="molecule type" value="Genomic_DNA"/>
</dbReference>
<dbReference type="GO" id="GO:0016740">
    <property type="term" value="F:transferase activity"/>
    <property type="evidence" value="ECO:0007669"/>
    <property type="project" value="UniProtKB-KW"/>
</dbReference>
<proteinExistence type="predicted"/>
<feature type="domain" description="Aminoglycoside phosphotransferase" evidence="1">
    <location>
        <begin position="57"/>
        <end position="282"/>
    </location>
</feature>
<organism evidence="2 3">
    <name type="scientific">Thermasporomyces composti</name>
    <dbReference type="NCBI Taxonomy" id="696763"/>
    <lineage>
        <taxon>Bacteria</taxon>
        <taxon>Bacillati</taxon>
        <taxon>Actinomycetota</taxon>
        <taxon>Actinomycetes</taxon>
        <taxon>Propionibacteriales</taxon>
        <taxon>Nocardioidaceae</taxon>
        <taxon>Thermasporomyces</taxon>
    </lineage>
</organism>
<protein>
    <submittedName>
        <fullName evidence="2">Phosphotransferase family enzyme</fullName>
    </submittedName>
</protein>
<dbReference type="InterPro" id="IPR002575">
    <property type="entry name" value="Aminoglycoside_PTrfase"/>
</dbReference>
<dbReference type="SUPFAM" id="SSF56112">
    <property type="entry name" value="Protein kinase-like (PK-like)"/>
    <property type="match status" value="1"/>
</dbReference>
<keyword evidence="3" id="KW-1185">Reference proteome</keyword>
<evidence type="ECO:0000313" key="2">
    <source>
        <dbReference type="EMBL" id="REF34654.1"/>
    </source>
</evidence>
<dbReference type="Pfam" id="PF01636">
    <property type="entry name" value="APH"/>
    <property type="match status" value="1"/>
</dbReference>
<sequence length="334" mass="37637">MAGTHVWHTQQWRDQAVTWATRRLADLGLRVTGPPEQPHVRPWSTLLRIPTSDGPVWLKASGPGTAYEARILQASQHWAVPQLPIPLAVDADRAWLLLADAGSPLRRELATSRNLRQWLAILPEYAQVQMALTPRVGEMLALGVPDLRPRTVPTHYTRLLSDHVWLRLGASDGISRDDLHRLRQLTPQITRWSEQLEALGISPTLQHDDFHDGNVFVRRSSRGVAYVFLDWGDASVAHPFGTLLASLRNVATWMDEPVDHKLLGALRDAYLEPWTAHYDRADLLDAVRWATRLAKVGRALAWRRALTGANGTERATYAEFVAGWLRDLLADDSW</sequence>
<evidence type="ECO:0000313" key="3">
    <source>
        <dbReference type="Proteomes" id="UP000256485"/>
    </source>
</evidence>
<keyword evidence="2" id="KW-0808">Transferase</keyword>
<evidence type="ECO:0000259" key="1">
    <source>
        <dbReference type="Pfam" id="PF01636"/>
    </source>
</evidence>